<reference evidence="2 3" key="1">
    <citation type="submission" date="2019-01" db="EMBL/GenBank/DDBJ databases">
        <title>Genome sequencing of strain 2JSPR-7.</title>
        <authorList>
            <person name="Heo J."/>
            <person name="Kim S.-J."/>
            <person name="Kim J.-S."/>
            <person name="Hong S.-B."/>
            <person name="Kwon S.-W."/>
        </authorList>
    </citation>
    <scope>NUCLEOTIDE SEQUENCE [LARGE SCALE GENOMIC DNA]</scope>
    <source>
        <strain evidence="2 3">2JSPR-7</strain>
    </source>
</reference>
<feature type="transmembrane region" description="Helical" evidence="1">
    <location>
        <begin position="70"/>
        <end position="87"/>
    </location>
</feature>
<evidence type="ECO:0000313" key="3">
    <source>
        <dbReference type="Proteomes" id="UP000291758"/>
    </source>
</evidence>
<evidence type="ECO:0000256" key="1">
    <source>
        <dbReference type="SAM" id="Phobius"/>
    </source>
</evidence>
<evidence type="ECO:0000313" key="2">
    <source>
        <dbReference type="EMBL" id="QAY62875.1"/>
    </source>
</evidence>
<keyword evidence="1" id="KW-1133">Transmembrane helix</keyword>
<dbReference type="Proteomes" id="UP000291758">
    <property type="component" value="Chromosome"/>
</dbReference>
<gene>
    <name evidence="2" type="ORF">ET495_06025</name>
</gene>
<dbReference type="EMBL" id="CP035495">
    <property type="protein sequence ID" value="QAY62875.1"/>
    <property type="molecule type" value="Genomic_DNA"/>
</dbReference>
<keyword evidence="1" id="KW-0812">Transmembrane</keyword>
<dbReference type="KEGG" id="xyl:ET495_06025"/>
<protein>
    <submittedName>
        <fullName evidence="2">Uncharacterized protein</fullName>
    </submittedName>
</protein>
<dbReference type="RefSeq" id="WP_129203434.1">
    <property type="nucleotide sequence ID" value="NZ_CP035495.1"/>
</dbReference>
<proteinExistence type="predicted"/>
<feature type="transmembrane region" description="Helical" evidence="1">
    <location>
        <begin position="6"/>
        <end position="31"/>
    </location>
</feature>
<organism evidence="2 3">
    <name type="scientific">Xylanimonas allomyrinae</name>
    <dbReference type="NCBI Taxonomy" id="2509459"/>
    <lineage>
        <taxon>Bacteria</taxon>
        <taxon>Bacillati</taxon>
        <taxon>Actinomycetota</taxon>
        <taxon>Actinomycetes</taxon>
        <taxon>Micrococcales</taxon>
        <taxon>Promicromonosporaceae</taxon>
        <taxon>Xylanimonas</taxon>
    </lineage>
</organism>
<accession>A0A4P6EKF0</accession>
<feature type="transmembrane region" description="Helical" evidence="1">
    <location>
        <begin position="43"/>
        <end position="64"/>
    </location>
</feature>
<keyword evidence="1" id="KW-0472">Membrane</keyword>
<dbReference type="AlphaFoldDB" id="A0A4P6EKF0"/>
<sequence>MGEFLGTAAILFLLCWVWVGGYLADGVVWILSRVLPRNANETSVAVGIGVAVLLIGIVVAVSTHGGGGQSGAYVGGVIAGAGLYVAVRLPSKTRAQRSARPVPRAAGAGPLLCPQCEVLLGRDGRCARCGTTAH</sequence>
<keyword evidence="3" id="KW-1185">Reference proteome</keyword>
<name>A0A4P6EKF0_9MICO</name>